<sequence>MPGWDGGHKTELVLADVRKDEVLTWYKEVPEAINEIHSKVGYGKNYGALRKAAVKAGEKFYNIQTFCDTRFAQAERKVYKNFVLNYLTSVTHFQEKVENGKDEERAYASKFLAEMYKLVFVVTVIGLSDLLAKVKEVSLFQQTANTLPWEVTEKEAEFAHRFDEVYTKQLDFKDHESRNEPLNPADFPLLCAHQEEIETQGTFMGVALKTAPVHGRDFKKAFRSVCTTRLAKCDGGLL</sequence>
<dbReference type="EMBL" id="LGRX02001638">
    <property type="protein sequence ID" value="KAK3285784.1"/>
    <property type="molecule type" value="Genomic_DNA"/>
</dbReference>
<comment type="caution">
    <text evidence="1">The sequence shown here is derived from an EMBL/GenBank/DDBJ whole genome shotgun (WGS) entry which is preliminary data.</text>
</comment>
<dbReference type="Proteomes" id="UP001190700">
    <property type="component" value="Unassembled WGS sequence"/>
</dbReference>
<dbReference type="AlphaFoldDB" id="A0AAE0LI99"/>
<proteinExistence type="predicted"/>
<reference evidence="1 2" key="1">
    <citation type="journal article" date="2015" name="Genome Biol. Evol.">
        <title>Comparative Genomics of a Bacterivorous Green Alga Reveals Evolutionary Causalities and Consequences of Phago-Mixotrophic Mode of Nutrition.</title>
        <authorList>
            <person name="Burns J.A."/>
            <person name="Paasch A."/>
            <person name="Narechania A."/>
            <person name="Kim E."/>
        </authorList>
    </citation>
    <scope>NUCLEOTIDE SEQUENCE [LARGE SCALE GENOMIC DNA]</scope>
    <source>
        <strain evidence="1 2">PLY_AMNH</strain>
    </source>
</reference>
<gene>
    <name evidence="1" type="ORF">CYMTET_6624</name>
</gene>
<keyword evidence="2" id="KW-1185">Reference proteome</keyword>
<organism evidence="1 2">
    <name type="scientific">Cymbomonas tetramitiformis</name>
    <dbReference type="NCBI Taxonomy" id="36881"/>
    <lineage>
        <taxon>Eukaryota</taxon>
        <taxon>Viridiplantae</taxon>
        <taxon>Chlorophyta</taxon>
        <taxon>Pyramimonadophyceae</taxon>
        <taxon>Pyramimonadales</taxon>
        <taxon>Pyramimonadaceae</taxon>
        <taxon>Cymbomonas</taxon>
    </lineage>
</organism>
<evidence type="ECO:0000313" key="1">
    <source>
        <dbReference type="EMBL" id="KAK3285784.1"/>
    </source>
</evidence>
<protein>
    <submittedName>
        <fullName evidence="1">Uncharacterized protein</fullName>
    </submittedName>
</protein>
<accession>A0AAE0LI99</accession>
<evidence type="ECO:0000313" key="2">
    <source>
        <dbReference type="Proteomes" id="UP001190700"/>
    </source>
</evidence>
<name>A0AAE0LI99_9CHLO</name>